<proteinExistence type="predicted"/>
<dbReference type="AlphaFoldDB" id="A0A316ZIM2"/>
<dbReference type="EMBL" id="KZ819286">
    <property type="protein sequence ID" value="PWO00144.1"/>
    <property type="molecule type" value="Genomic_DNA"/>
</dbReference>
<name>A0A316ZIM2_9BASI</name>
<dbReference type="GeneID" id="37271497"/>
<gene>
    <name evidence="1" type="ORF">FA09DRAFT_336970</name>
</gene>
<dbReference type="RefSeq" id="XP_025600422.1">
    <property type="nucleotide sequence ID" value="XM_025743953.1"/>
</dbReference>
<sequence>MPTITIKIHIDEAQVHGAAQAATVPGAGQPLHASTSAGDQSSVNVQRTAETKNTDAAAAEAAYAAAVKKAFVGKRSAKYLLEGFGANEDTLDETAERLQSEMEARFRAAYDAGFSDSCASLDADHAYLAMIFGVEDHIRATARPGFIAGVKGT</sequence>
<evidence type="ECO:0000313" key="1">
    <source>
        <dbReference type="EMBL" id="PWO00144.1"/>
    </source>
</evidence>
<evidence type="ECO:0000313" key="2">
    <source>
        <dbReference type="Proteomes" id="UP000245946"/>
    </source>
</evidence>
<keyword evidence="2" id="KW-1185">Reference proteome</keyword>
<organism evidence="1 2">
    <name type="scientific">Tilletiopsis washingtonensis</name>
    <dbReference type="NCBI Taxonomy" id="58919"/>
    <lineage>
        <taxon>Eukaryota</taxon>
        <taxon>Fungi</taxon>
        <taxon>Dikarya</taxon>
        <taxon>Basidiomycota</taxon>
        <taxon>Ustilaginomycotina</taxon>
        <taxon>Exobasidiomycetes</taxon>
        <taxon>Entylomatales</taxon>
        <taxon>Entylomatales incertae sedis</taxon>
        <taxon>Tilletiopsis</taxon>
    </lineage>
</organism>
<dbReference type="Proteomes" id="UP000245946">
    <property type="component" value="Unassembled WGS sequence"/>
</dbReference>
<accession>A0A316ZIM2</accession>
<reference evidence="1 2" key="1">
    <citation type="journal article" date="2018" name="Mol. Biol. Evol.">
        <title>Broad Genomic Sampling Reveals a Smut Pathogenic Ancestry of the Fungal Clade Ustilaginomycotina.</title>
        <authorList>
            <person name="Kijpornyongpan T."/>
            <person name="Mondo S.J."/>
            <person name="Barry K."/>
            <person name="Sandor L."/>
            <person name="Lee J."/>
            <person name="Lipzen A."/>
            <person name="Pangilinan J."/>
            <person name="LaButti K."/>
            <person name="Hainaut M."/>
            <person name="Henrissat B."/>
            <person name="Grigoriev I.V."/>
            <person name="Spatafora J.W."/>
            <person name="Aime M.C."/>
        </authorList>
    </citation>
    <scope>NUCLEOTIDE SEQUENCE [LARGE SCALE GENOMIC DNA]</scope>
    <source>
        <strain evidence="1 2">MCA 4186</strain>
    </source>
</reference>
<protein>
    <submittedName>
        <fullName evidence="1">Uncharacterized protein</fullName>
    </submittedName>
</protein>